<dbReference type="EMBL" id="JBHDLJ010000015">
    <property type="protein sequence ID" value="MFB0835858.1"/>
    <property type="molecule type" value="Genomic_DNA"/>
</dbReference>
<dbReference type="Gene3D" id="3.40.5.90">
    <property type="entry name" value="CDGSH iron-sulfur domain, mitoNEET-type"/>
    <property type="match status" value="1"/>
</dbReference>
<dbReference type="InterPro" id="IPR018967">
    <property type="entry name" value="FeS-contain_CDGSH-typ"/>
</dbReference>
<dbReference type="Proteomes" id="UP001575652">
    <property type="component" value="Unassembled WGS sequence"/>
</dbReference>
<evidence type="ECO:0000259" key="5">
    <source>
        <dbReference type="SMART" id="SM00704"/>
    </source>
</evidence>
<keyword evidence="2" id="KW-0479">Metal-binding</keyword>
<protein>
    <submittedName>
        <fullName evidence="6">CDGSH iron-sulfur domain-containing protein</fullName>
    </submittedName>
</protein>
<name>A0ABV4USF3_9MICC</name>
<dbReference type="RefSeq" id="WP_373973034.1">
    <property type="nucleotide sequence ID" value="NZ_JBHDLJ010000015.1"/>
</dbReference>
<evidence type="ECO:0000256" key="4">
    <source>
        <dbReference type="ARBA" id="ARBA00023014"/>
    </source>
</evidence>
<evidence type="ECO:0000256" key="1">
    <source>
        <dbReference type="ARBA" id="ARBA00022714"/>
    </source>
</evidence>
<gene>
    <name evidence="6" type="ORF">ACETWP_14795</name>
</gene>
<evidence type="ECO:0000256" key="3">
    <source>
        <dbReference type="ARBA" id="ARBA00023004"/>
    </source>
</evidence>
<keyword evidence="3" id="KW-0408">Iron</keyword>
<organism evidence="6 7">
    <name type="scientific">Arthrobacter halodurans</name>
    <dbReference type="NCBI Taxonomy" id="516699"/>
    <lineage>
        <taxon>Bacteria</taxon>
        <taxon>Bacillati</taxon>
        <taxon>Actinomycetota</taxon>
        <taxon>Actinomycetes</taxon>
        <taxon>Micrococcales</taxon>
        <taxon>Micrococcaceae</taxon>
        <taxon>Arthrobacter</taxon>
    </lineage>
</organism>
<evidence type="ECO:0000313" key="6">
    <source>
        <dbReference type="EMBL" id="MFB0835858.1"/>
    </source>
</evidence>
<evidence type="ECO:0000256" key="2">
    <source>
        <dbReference type="ARBA" id="ARBA00022723"/>
    </source>
</evidence>
<accession>A0ABV4USF3</accession>
<sequence>MNAEDPRGAAPVRKAPPVEITVCPRGPLLIRGDVELVDGDGARIDADRSTVALCRCGASATKPFCDGSHKLTRFGRPPRDATL</sequence>
<dbReference type="InterPro" id="IPR042216">
    <property type="entry name" value="MitoNEET_CISD"/>
</dbReference>
<comment type="caution">
    <text evidence="6">The sequence shown here is derived from an EMBL/GenBank/DDBJ whole genome shotgun (WGS) entry which is preliminary data.</text>
</comment>
<keyword evidence="1" id="KW-0001">2Fe-2S</keyword>
<keyword evidence="7" id="KW-1185">Reference proteome</keyword>
<keyword evidence="4" id="KW-0411">Iron-sulfur</keyword>
<dbReference type="Pfam" id="PF09360">
    <property type="entry name" value="zf-CDGSH"/>
    <property type="match status" value="1"/>
</dbReference>
<reference evidence="6 7" key="1">
    <citation type="submission" date="2024-09" db="EMBL/GenBank/DDBJ databases">
        <authorList>
            <person name="Salinas-Garcia M.A."/>
            <person name="Prieme A."/>
        </authorList>
    </citation>
    <scope>NUCLEOTIDE SEQUENCE [LARGE SCALE GENOMIC DNA]</scope>
    <source>
        <strain evidence="6 7">DSM 21081</strain>
    </source>
</reference>
<evidence type="ECO:0000313" key="7">
    <source>
        <dbReference type="Proteomes" id="UP001575652"/>
    </source>
</evidence>
<proteinExistence type="predicted"/>
<feature type="domain" description="Iron-binding zinc finger CDGSH type" evidence="5">
    <location>
        <begin position="35"/>
        <end position="75"/>
    </location>
</feature>
<dbReference type="SMART" id="SM00704">
    <property type="entry name" value="ZnF_CDGSH"/>
    <property type="match status" value="1"/>
</dbReference>